<comment type="similarity">
    <text evidence="2">Belongs to the oxygen-dependent FAD-linked oxidoreductase family.</text>
</comment>
<reference evidence="7 8" key="1">
    <citation type="submission" date="2016-06" db="EMBL/GenBank/DDBJ databases">
        <title>Microsymbionts genomes from the relict species Vavilovia formosa.</title>
        <authorList>
            <person name="Chirak E."/>
            <person name="Kimeklis A."/>
            <person name="Andronov E."/>
        </authorList>
    </citation>
    <scope>NUCLEOTIDE SEQUENCE [LARGE SCALE GENOMIC DNA]</scope>
    <source>
        <strain evidence="7 8">Vaf10</strain>
    </source>
</reference>
<dbReference type="RefSeq" id="WP_065279139.1">
    <property type="nucleotide sequence ID" value="NZ_CP016286.1"/>
</dbReference>
<accession>A0A1B1C3X6</accession>
<evidence type="ECO:0000256" key="1">
    <source>
        <dbReference type="ARBA" id="ARBA00001974"/>
    </source>
</evidence>
<dbReference type="PANTHER" id="PTHR42973">
    <property type="entry name" value="BINDING OXIDOREDUCTASE, PUTATIVE (AFU_ORTHOLOGUE AFUA_1G17690)-RELATED"/>
    <property type="match status" value="1"/>
</dbReference>
<feature type="domain" description="FAD-binding PCMH-type" evidence="6">
    <location>
        <begin position="37"/>
        <end position="207"/>
    </location>
</feature>
<keyword evidence="5" id="KW-0560">Oxidoreductase</keyword>
<dbReference type="Gene3D" id="3.40.462.20">
    <property type="match status" value="1"/>
</dbReference>
<dbReference type="InterPro" id="IPR050416">
    <property type="entry name" value="FAD-linked_Oxidoreductase"/>
</dbReference>
<proteinExistence type="inferred from homology"/>
<dbReference type="AlphaFoldDB" id="A0A1B1C3X6"/>
<dbReference type="InterPro" id="IPR016167">
    <property type="entry name" value="FAD-bd_PCMH_sub1"/>
</dbReference>
<keyword evidence="4" id="KW-0274">FAD</keyword>
<dbReference type="InterPro" id="IPR016166">
    <property type="entry name" value="FAD-bd_PCMH"/>
</dbReference>
<dbReference type="OrthoDB" id="9775082at2"/>
<evidence type="ECO:0000256" key="2">
    <source>
        <dbReference type="ARBA" id="ARBA00005466"/>
    </source>
</evidence>
<protein>
    <submittedName>
        <fullName evidence="7">Oxidoreductase</fullName>
    </submittedName>
</protein>
<dbReference type="GO" id="GO:0071949">
    <property type="term" value="F:FAD binding"/>
    <property type="evidence" value="ECO:0007669"/>
    <property type="project" value="InterPro"/>
</dbReference>
<dbReference type="Pfam" id="PF08031">
    <property type="entry name" value="BBE"/>
    <property type="match status" value="1"/>
</dbReference>
<dbReference type="InterPro" id="IPR036318">
    <property type="entry name" value="FAD-bd_PCMH-like_sf"/>
</dbReference>
<keyword evidence="3" id="KW-0285">Flavoprotein</keyword>
<dbReference type="PROSITE" id="PS51387">
    <property type="entry name" value="FAD_PCMH"/>
    <property type="match status" value="1"/>
</dbReference>
<dbReference type="InterPro" id="IPR012951">
    <property type="entry name" value="BBE"/>
</dbReference>
<dbReference type="PANTHER" id="PTHR42973:SF39">
    <property type="entry name" value="FAD-BINDING PCMH-TYPE DOMAIN-CONTAINING PROTEIN"/>
    <property type="match status" value="1"/>
</dbReference>
<gene>
    <name evidence="7" type="ORF">BA011_01235</name>
</gene>
<evidence type="ECO:0000259" key="6">
    <source>
        <dbReference type="PROSITE" id="PS51387"/>
    </source>
</evidence>
<evidence type="ECO:0000256" key="5">
    <source>
        <dbReference type="ARBA" id="ARBA00023002"/>
    </source>
</evidence>
<dbReference type="SUPFAM" id="SSF56176">
    <property type="entry name" value="FAD-binding/transporter-associated domain-like"/>
    <property type="match status" value="1"/>
</dbReference>
<dbReference type="EMBL" id="CP016286">
    <property type="protein sequence ID" value="ANP84495.1"/>
    <property type="molecule type" value="Genomic_DNA"/>
</dbReference>
<dbReference type="GO" id="GO:0016491">
    <property type="term" value="F:oxidoreductase activity"/>
    <property type="evidence" value="ECO:0007669"/>
    <property type="project" value="UniProtKB-KW"/>
</dbReference>
<evidence type="ECO:0000313" key="7">
    <source>
        <dbReference type="EMBL" id="ANP84495.1"/>
    </source>
</evidence>
<evidence type="ECO:0000313" key="8">
    <source>
        <dbReference type="Proteomes" id="UP000092691"/>
    </source>
</evidence>
<dbReference type="InterPro" id="IPR016169">
    <property type="entry name" value="FAD-bd_PCMH_sub2"/>
</dbReference>
<organism evidence="7 8">
    <name type="scientific">Rhizobium leguminosarum</name>
    <dbReference type="NCBI Taxonomy" id="384"/>
    <lineage>
        <taxon>Bacteria</taxon>
        <taxon>Pseudomonadati</taxon>
        <taxon>Pseudomonadota</taxon>
        <taxon>Alphaproteobacteria</taxon>
        <taxon>Hyphomicrobiales</taxon>
        <taxon>Rhizobiaceae</taxon>
        <taxon>Rhizobium/Agrobacterium group</taxon>
        <taxon>Rhizobium</taxon>
    </lineage>
</organism>
<name>A0A1B1C3X6_RHILE</name>
<dbReference type="Gene3D" id="3.30.43.10">
    <property type="entry name" value="Uridine Diphospho-n-acetylenolpyruvylglucosamine Reductase, domain 2"/>
    <property type="match status" value="1"/>
</dbReference>
<dbReference type="Proteomes" id="UP000092691">
    <property type="component" value="Chromosome"/>
</dbReference>
<dbReference type="InterPro" id="IPR006093">
    <property type="entry name" value="Oxy_OxRdtase_FAD_BS"/>
</dbReference>
<evidence type="ECO:0000256" key="3">
    <source>
        <dbReference type="ARBA" id="ARBA00022630"/>
    </source>
</evidence>
<dbReference type="Gene3D" id="3.30.465.10">
    <property type="match status" value="1"/>
</dbReference>
<dbReference type="InterPro" id="IPR006094">
    <property type="entry name" value="Oxid_FAD_bind_N"/>
</dbReference>
<evidence type="ECO:0000256" key="4">
    <source>
        <dbReference type="ARBA" id="ARBA00022827"/>
    </source>
</evidence>
<sequence>MSNLLLRELSLVGPRCPIITADHRDYERYRKVWNGVADRRPAAIVRPQSVDDVRKVVHAAAASHALLAVRGGGHSLPGFSTCDGGLVLDLSDLTAIAIDRDTHTIEVGGGALLGDLDRATVPEGFVVPAGVISHTGVAGLTLGGGMGWASRRYGLTIDSLLGAEIVTAAGDVVWASATSEPELFWGIRGGGGNFGVVTRFRFRMHPLGSIVVGQWSYPAANMRQALQALRDRAHGQPRDFTLNFTATATGLSVTAVWSGDAALTHSVLSPFGALTDGGIGSVDKLPYLSLQSRNDEHFAWSRRYYCKGGFWSEITDEVIDAIMLAIADAPTPDSEIYVLQLGGAVSDVPDEATAYTGRGASYYWIAEPVWDVAADDDRCIAWGRITGKSLSKLSMAGNYVNEQADAGTVVALDAYGPEKYQRLACLKTRFDPHNMFRLNQNITPLA</sequence>
<dbReference type="PROSITE" id="PS00862">
    <property type="entry name" value="OX2_COVAL_FAD"/>
    <property type="match status" value="1"/>
</dbReference>
<dbReference type="Pfam" id="PF01565">
    <property type="entry name" value="FAD_binding_4"/>
    <property type="match status" value="1"/>
</dbReference>
<comment type="cofactor">
    <cofactor evidence="1">
        <name>FAD</name>
        <dbReference type="ChEBI" id="CHEBI:57692"/>
    </cofactor>
</comment>